<keyword evidence="2" id="KW-0812">Transmembrane</keyword>
<dbReference type="RefSeq" id="WP_185294386.1">
    <property type="nucleotide sequence ID" value="NZ_AP023287.1"/>
</dbReference>
<evidence type="ECO:0000313" key="3">
    <source>
        <dbReference type="EMBL" id="BCI51421.1"/>
    </source>
</evidence>
<evidence type="ECO:0008006" key="5">
    <source>
        <dbReference type="Google" id="ProtNLM"/>
    </source>
</evidence>
<accession>A0A6S6P1L5</accession>
<gene>
    <name evidence="3" type="ORF">NIIDNTM18_06990</name>
</gene>
<dbReference type="AlphaFoldDB" id="A0A6S6P1L5"/>
<feature type="transmembrane region" description="Helical" evidence="2">
    <location>
        <begin position="128"/>
        <end position="149"/>
    </location>
</feature>
<organism evidence="3 4">
    <name type="scientific">Mycolicibacterium litorale</name>
    <dbReference type="NCBI Taxonomy" id="758802"/>
    <lineage>
        <taxon>Bacteria</taxon>
        <taxon>Bacillati</taxon>
        <taxon>Actinomycetota</taxon>
        <taxon>Actinomycetes</taxon>
        <taxon>Mycobacteriales</taxon>
        <taxon>Mycobacteriaceae</taxon>
        <taxon>Mycolicibacterium</taxon>
    </lineage>
</organism>
<feature type="transmembrane region" description="Helical" evidence="2">
    <location>
        <begin position="156"/>
        <end position="184"/>
    </location>
</feature>
<feature type="transmembrane region" description="Helical" evidence="2">
    <location>
        <begin position="92"/>
        <end position="116"/>
    </location>
</feature>
<keyword evidence="2" id="KW-1133">Transmembrane helix</keyword>
<protein>
    <recommendedName>
        <fullName evidence="5">Transmembrane protein</fullName>
    </recommendedName>
</protein>
<evidence type="ECO:0000256" key="2">
    <source>
        <dbReference type="SAM" id="Phobius"/>
    </source>
</evidence>
<reference evidence="3 4" key="1">
    <citation type="submission" date="2020-07" db="EMBL/GenBank/DDBJ databases">
        <title>Complete genome sequence of Mycolicibacterium litorale like strain isolated from cardiac implantable electronic device infection.</title>
        <authorList>
            <person name="Fukano H."/>
            <person name="Miyama H."/>
            <person name="Hoshino Y."/>
        </authorList>
    </citation>
    <scope>NUCLEOTIDE SEQUENCE [LARGE SCALE GENOMIC DNA]</scope>
    <source>
        <strain evidence="3 4">NIIDNTM18</strain>
    </source>
</reference>
<proteinExistence type="predicted"/>
<name>A0A6S6P1L5_9MYCO</name>
<feature type="region of interest" description="Disordered" evidence="1">
    <location>
        <begin position="1"/>
        <end position="44"/>
    </location>
</feature>
<sequence length="186" mass="19745">MADDGKDGEDGKDATTGEHTSPYLPTFDTGGFSQPDGLTPLAAKPEPTLTLDREPDPIAYQALDFEPDSEPLVMPPAQPVVLPGSYQFLKRWVFALVLAAVWVVAAPVGAGLYYWWVGDLDPDKTWPVYGVLVYLVCCTVAGLVVAMVARKPVISALAIALMSAPLASTAGAAALYGAYVFGWIAR</sequence>
<evidence type="ECO:0000256" key="1">
    <source>
        <dbReference type="SAM" id="MobiDB-lite"/>
    </source>
</evidence>
<dbReference type="EMBL" id="AP023287">
    <property type="protein sequence ID" value="BCI51421.1"/>
    <property type="molecule type" value="Genomic_DNA"/>
</dbReference>
<evidence type="ECO:0000313" key="4">
    <source>
        <dbReference type="Proteomes" id="UP000515734"/>
    </source>
</evidence>
<feature type="compositionally biased region" description="Basic and acidic residues" evidence="1">
    <location>
        <begin position="1"/>
        <end position="16"/>
    </location>
</feature>
<dbReference type="Proteomes" id="UP000515734">
    <property type="component" value="Chromosome"/>
</dbReference>
<keyword evidence="2" id="KW-0472">Membrane</keyword>